<organism evidence="3 4">
    <name type="scientific">Symbiodinium necroappetens</name>
    <dbReference type="NCBI Taxonomy" id="1628268"/>
    <lineage>
        <taxon>Eukaryota</taxon>
        <taxon>Sar</taxon>
        <taxon>Alveolata</taxon>
        <taxon>Dinophyceae</taxon>
        <taxon>Suessiales</taxon>
        <taxon>Symbiodiniaceae</taxon>
        <taxon>Symbiodinium</taxon>
    </lineage>
</organism>
<dbReference type="PANTHER" id="PTHR48081">
    <property type="entry name" value="AB HYDROLASE SUPERFAMILY PROTEIN C4A8.06C"/>
    <property type="match status" value="1"/>
</dbReference>
<dbReference type="PANTHER" id="PTHR48081:SF30">
    <property type="entry name" value="ACETYL-HYDROLASE LIPR-RELATED"/>
    <property type="match status" value="1"/>
</dbReference>
<dbReference type="SUPFAM" id="SSF53474">
    <property type="entry name" value="alpha/beta-Hydrolases"/>
    <property type="match status" value="1"/>
</dbReference>
<dbReference type="InterPro" id="IPR029058">
    <property type="entry name" value="AB_hydrolase_fold"/>
</dbReference>
<protein>
    <submittedName>
        <fullName evidence="3">MlhB protein</fullName>
    </submittedName>
</protein>
<proteinExistence type="predicted"/>
<keyword evidence="1" id="KW-0378">Hydrolase</keyword>
<gene>
    <name evidence="3" type="primary">mlhB</name>
    <name evidence="3" type="ORF">SNEC2469_LOCUS72</name>
</gene>
<name>A0A812IKQ6_9DINO</name>
<reference evidence="3" key="1">
    <citation type="submission" date="2021-02" db="EMBL/GenBank/DDBJ databases">
        <authorList>
            <person name="Dougan E. K."/>
            <person name="Rhodes N."/>
            <person name="Thang M."/>
            <person name="Chan C."/>
        </authorList>
    </citation>
    <scope>NUCLEOTIDE SEQUENCE</scope>
</reference>
<comment type="caution">
    <text evidence="3">The sequence shown here is derived from an EMBL/GenBank/DDBJ whole genome shotgun (WGS) entry which is preliminary data.</text>
</comment>
<evidence type="ECO:0000313" key="3">
    <source>
        <dbReference type="EMBL" id="CAE7149054.1"/>
    </source>
</evidence>
<keyword evidence="4" id="KW-1185">Reference proteome</keyword>
<dbReference type="GO" id="GO:0004806">
    <property type="term" value="F:triacylglycerol lipase activity"/>
    <property type="evidence" value="ECO:0007669"/>
    <property type="project" value="TreeGrafter"/>
</dbReference>
<dbReference type="Proteomes" id="UP000601435">
    <property type="component" value="Unassembled WGS sequence"/>
</dbReference>
<dbReference type="OrthoDB" id="408631at2759"/>
<accession>A0A812IKQ6</accession>
<evidence type="ECO:0000313" key="4">
    <source>
        <dbReference type="Proteomes" id="UP000601435"/>
    </source>
</evidence>
<dbReference type="InterPro" id="IPR013094">
    <property type="entry name" value="AB_hydrolase_3"/>
</dbReference>
<dbReference type="Gene3D" id="3.40.50.1820">
    <property type="entry name" value="alpha/beta hydrolase"/>
    <property type="match status" value="1"/>
</dbReference>
<dbReference type="AlphaFoldDB" id="A0A812IKQ6"/>
<dbReference type="InterPro" id="IPR050300">
    <property type="entry name" value="GDXG_lipolytic_enzyme"/>
</dbReference>
<dbReference type="Pfam" id="PF07859">
    <property type="entry name" value="Abhydrolase_3"/>
    <property type="match status" value="1"/>
</dbReference>
<sequence length="284" mass="30104">MASFDDPLELRGQAGATIGKFPAEAVTESVNADGVGAQWVSWQTTSVDAAPGDTVILYLHGGGYVFGGLDSHRGLAWRLARQCASKVLVADYRLAPEHVYPAAVEDAVTAYQWLLAQGIPAQNIVVAGDSAGGGLSVALLVKLKELGLPQPKACVLFSPWTDLTLSGGSIEENAEKDAMLSPAALERFRDLYLGGPGGIDPRTPFASPLFADLSALPDTYVLVGSEEVLLDDSKRLVEKLNEAGGRATLSVWPKMPHVFPLLAPFLPEGDKAIAEVATFLRTQH</sequence>
<feature type="domain" description="Alpha/beta hydrolase fold-3" evidence="2">
    <location>
        <begin position="56"/>
        <end position="260"/>
    </location>
</feature>
<evidence type="ECO:0000256" key="1">
    <source>
        <dbReference type="ARBA" id="ARBA00022801"/>
    </source>
</evidence>
<dbReference type="EMBL" id="CAJNJA010000001">
    <property type="protein sequence ID" value="CAE7149054.1"/>
    <property type="molecule type" value="Genomic_DNA"/>
</dbReference>
<evidence type="ECO:0000259" key="2">
    <source>
        <dbReference type="Pfam" id="PF07859"/>
    </source>
</evidence>